<dbReference type="AlphaFoldDB" id="A0A3G5FNV3"/>
<keyword evidence="7 12" id="KW-0375">Hydrogen ion transport</keyword>
<evidence type="ECO:0000256" key="13">
    <source>
        <dbReference type="SAM" id="Phobius"/>
    </source>
</evidence>
<accession>A0A3G5FNV3</accession>
<dbReference type="Pfam" id="PF00895">
    <property type="entry name" value="ATP-synt_8"/>
    <property type="match status" value="1"/>
</dbReference>
<proteinExistence type="inferred from homology"/>
<sequence>MPQMAPLNWLTLFLFFTLIFLMFNIINYFIFSSSPFMKPKMMNKKKINWKW</sequence>
<dbReference type="GO" id="GO:0045259">
    <property type="term" value="C:proton-transporting ATP synthase complex"/>
    <property type="evidence" value="ECO:0007669"/>
    <property type="project" value="UniProtKB-KW"/>
</dbReference>
<evidence type="ECO:0000313" key="14">
    <source>
        <dbReference type="EMBL" id="AYW52314.1"/>
    </source>
</evidence>
<keyword evidence="11 13" id="KW-0472">Membrane</keyword>
<evidence type="ECO:0000256" key="1">
    <source>
        <dbReference type="ARBA" id="ARBA00004304"/>
    </source>
</evidence>
<evidence type="ECO:0000256" key="5">
    <source>
        <dbReference type="ARBA" id="ARBA00022547"/>
    </source>
</evidence>
<evidence type="ECO:0000256" key="11">
    <source>
        <dbReference type="ARBA" id="ARBA00023136"/>
    </source>
</evidence>
<comment type="similarity">
    <text evidence="2 12">Belongs to the ATPase protein 8 family.</text>
</comment>
<keyword evidence="4 12" id="KW-0813">Transport</keyword>
<keyword evidence="8 13" id="KW-1133">Transmembrane helix</keyword>
<comment type="subcellular location">
    <subcellularLocation>
        <location evidence="1 12">Mitochondrion membrane</location>
        <topology evidence="1 12">Single-pass membrane protein</topology>
    </subcellularLocation>
</comment>
<dbReference type="GO" id="GO:0031966">
    <property type="term" value="C:mitochondrial membrane"/>
    <property type="evidence" value="ECO:0007669"/>
    <property type="project" value="UniProtKB-SubCell"/>
</dbReference>
<evidence type="ECO:0000256" key="12">
    <source>
        <dbReference type="RuleBase" id="RU003661"/>
    </source>
</evidence>
<keyword evidence="5 12" id="KW-0138">CF(0)</keyword>
<gene>
    <name evidence="14" type="primary">atp8</name>
</gene>
<organism evidence="14">
    <name type="scientific">Anthribidae sp. 9 ACP-2013</name>
    <dbReference type="NCBI Taxonomy" id="1434436"/>
    <lineage>
        <taxon>Eukaryota</taxon>
        <taxon>Metazoa</taxon>
        <taxon>Ecdysozoa</taxon>
        <taxon>Arthropoda</taxon>
        <taxon>Hexapoda</taxon>
        <taxon>Insecta</taxon>
        <taxon>Pterygota</taxon>
        <taxon>Neoptera</taxon>
        <taxon>Endopterygota</taxon>
        <taxon>Coleoptera</taxon>
        <taxon>Polyphaga</taxon>
        <taxon>Cucujiformia</taxon>
        <taxon>Anthribidae</taxon>
    </lineage>
</organism>
<protein>
    <recommendedName>
        <fullName evidence="12">ATP synthase complex subunit 8</fullName>
    </recommendedName>
</protein>
<evidence type="ECO:0000256" key="10">
    <source>
        <dbReference type="ARBA" id="ARBA00023128"/>
    </source>
</evidence>
<dbReference type="GO" id="GO:0015986">
    <property type="term" value="P:proton motive force-driven ATP synthesis"/>
    <property type="evidence" value="ECO:0007669"/>
    <property type="project" value="InterPro"/>
</dbReference>
<geneLocation type="mitochondrion" evidence="14"/>
<evidence type="ECO:0000256" key="9">
    <source>
        <dbReference type="ARBA" id="ARBA00023065"/>
    </source>
</evidence>
<evidence type="ECO:0000256" key="4">
    <source>
        <dbReference type="ARBA" id="ARBA00022448"/>
    </source>
</evidence>
<reference evidence="14" key="2">
    <citation type="submission" date="2018-08" db="EMBL/GenBank/DDBJ databases">
        <authorList>
            <person name="Prakash G."/>
            <person name="Vogler A.P."/>
        </authorList>
    </citation>
    <scope>NUCLEOTIDE SEQUENCE</scope>
</reference>
<evidence type="ECO:0000256" key="7">
    <source>
        <dbReference type="ARBA" id="ARBA00022781"/>
    </source>
</evidence>
<evidence type="ECO:0000256" key="8">
    <source>
        <dbReference type="ARBA" id="ARBA00022989"/>
    </source>
</evidence>
<name>A0A3G5FNV3_9CUCU</name>
<dbReference type="EMBL" id="MH789733">
    <property type="protein sequence ID" value="AYW52314.1"/>
    <property type="molecule type" value="Genomic_DNA"/>
</dbReference>
<evidence type="ECO:0000256" key="3">
    <source>
        <dbReference type="ARBA" id="ARBA00011291"/>
    </source>
</evidence>
<dbReference type="GO" id="GO:0015078">
    <property type="term" value="F:proton transmembrane transporter activity"/>
    <property type="evidence" value="ECO:0007669"/>
    <property type="project" value="InterPro"/>
</dbReference>
<keyword evidence="10 12" id="KW-0496">Mitochondrion</keyword>
<reference evidence="14" key="1">
    <citation type="journal article" date="2015" name="Mol. Biol. Evol.">
        <title>Soup to Tree: The Phylogeny of Beetles Inferred by Mitochondrial Metagenomics of a Bornean Rainforest Sample.</title>
        <authorList>
            <person name="Crampton-Platt A."/>
            <person name="Timmermans M.J."/>
            <person name="Gimmel M.L."/>
            <person name="Kutty S.N."/>
            <person name="Cockerill T.D."/>
            <person name="Vun Khen C."/>
            <person name="Vogler A.P."/>
        </authorList>
    </citation>
    <scope>NUCLEOTIDE SEQUENCE</scope>
</reference>
<keyword evidence="9 12" id="KW-0406">Ion transport</keyword>
<comment type="subunit">
    <text evidence="3">F-type ATPases have 2 components, CF(1) - the catalytic core - and CF(0) - the membrane proton channel.</text>
</comment>
<keyword evidence="6 12" id="KW-0812">Transmembrane</keyword>
<dbReference type="InterPro" id="IPR001421">
    <property type="entry name" value="ATP8_metazoa"/>
</dbReference>
<evidence type="ECO:0000256" key="2">
    <source>
        <dbReference type="ARBA" id="ARBA00008892"/>
    </source>
</evidence>
<feature type="transmembrane region" description="Helical" evidence="13">
    <location>
        <begin position="12"/>
        <end position="31"/>
    </location>
</feature>
<evidence type="ECO:0000256" key="6">
    <source>
        <dbReference type="ARBA" id="ARBA00022692"/>
    </source>
</evidence>